<reference evidence="1 2" key="1">
    <citation type="submission" date="2020-02" db="EMBL/GenBank/DDBJ databases">
        <title>Genome sequence of strain CCNWXJ40-4.</title>
        <authorList>
            <person name="Gao J."/>
            <person name="Sun J."/>
        </authorList>
    </citation>
    <scope>NUCLEOTIDE SEQUENCE [LARGE SCALE GENOMIC DNA]</scope>
    <source>
        <strain evidence="1 2">CCNWXJ 40-4</strain>
    </source>
</reference>
<evidence type="ECO:0000313" key="1">
    <source>
        <dbReference type="EMBL" id="NGO55536.1"/>
    </source>
</evidence>
<protein>
    <submittedName>
        <fullName evidence="1">DUF1403 family protein</fullName>
    </submittedName>
</protein>
<name>A0A6G4WMW1_9HYPH</name>
<dbReference type="Pfam" id="PF07183">
    <property type="entry name" value="DUF1403"/>
    <property type="match status" value="1"/>
</dbReference>
<dbReference type="Proteomes" id="UP001642900">
    <property type="component" value="Unassembled WGS sequence"/>
</dbReference>
<evidence type="ECO:0000313" key="2">
    <source>
        <dbReference type="Proteomes" id="UP001642900"/>
    </source>
</evidence>
<dbReference type="AlphaFoldDB" id="A0A6G4WMW1"/>
<sequence>MIRADPSPLVAPLPPRVPGWALPDGPVSSDADAAFCAGAALTSLDNLVRSEPLWAGAWRQRLALKCAASAVRLAGRSEDEAALRDAWYLRPPDTDPGPAGTVLGAWRQLALRPPVVKAARLAEVVELLGLRWDDGFADLPDVIDDLTRSSRPAPFAAAAIAGHVVAMRSEAETLGWWCADLVLAQKLRWARPVPLLMAQIFGPTFRGEVGHGKRARPGGEGFERAVCLALAQGAAEASRLGGEIARRADRLVAVAPKLRAKGAGEAITKLLDDDAVSGSLVTKNLSRFGSRRLFDRLMEFEAVRELSGRPTFRLYGL</sequence>
<comment type="caution">
    <text evidence="1">The sequence shown here is derived from an EMBL/GenBank/DDBJ whole genome shotgun (WGS) entry which is preliminary data.</text>
</comment>
<proteinExistence type="predicted"/>
<dbReference type="EMBL" id="JAAKZF010000106">
    <property type="protein sequence ID" value="NGO55536.1"/>
    <property type="molecule type" value="Genomic_DNA"/>
</dbReference>
<accession>A0A6G4WMW1</accession>
<gene>
    <name evidence="1" type="ORF">G6N73_31620</name>
</gene>
<organism evidence="1 2">
    <name type="scientific">Allomesorhizobium camelthorni</name>
    <dbReference type="NCBI Taxonomy" id="475069"/>
    <lineage>
        <taxon>Bacteria</taxon>
        <taxon>Pseudomonadati</taxon>
        <taxon>Pseudomonadota</taxon>
        <taxon>Alphaproteobacteria</taxon>
        <taxon>Hyphomicrobiales</taxon>
        <taxon>Phyllobacteriaceae</taxon>
        <taxon>Allomesorhizobium</taxon>
    </lineage>
</organism>
<dbReference type="InterPro" id="IPR009843">
    <property type="entry name" value="DUF1403"/>
</dbReference>
<keyword evidence="2" id="KW-1185">Reference proteome</keyword>
<dbReference type="RefSeq" id="WP_165033888.1">
    <property type="nucleotide sequence ID" value="NZ_JAAKZF010000106.1"/>
</dbReference>